<reference evidence="2 3" key="1">
    <citation type="submission" date="2017-09" db="EMBL/GenBank/DDBJ databases">
        <authorList>
            <person name="Bumgarner R.E."/>
        </authorList>
    </citation>
    <scope>NUCLEOTIDE SEQUENCE [LARGE SCALE GENOMIC DNA]</scope>
    <source>
        <strain evidence="2 3">T34998</strain>
    </source>
</reference>
<dbReference type="EMBL" id="PCZS01000004">
    <property type="protein sequence ID" value="REB68320.1"/>
    <property type="molecule type" value="Genomic_DNA"/>
</dbReference>
<evidence type="ECO:0000256" key="1">
    <source>
        <dbReference type="SAM" id="MobiDB-lite"/>
    </source>
</evidence>
<dbReference type="Proteomes" id="UP000256324">
    <property type="component" value="Unassembled WGS sequence"/>
</dbReference>
<organism evidence="2 3">
    <name type="scientific">Cutibacterium namnetense</name>
    <dbReference type="NCBI Taxonomy" id="1574624"/>
    <lineage>
        <taxon>Bacteria</taxon>
        <taxon>Bacillati</taxon>
        <taxon>Actinomycetota</taxon>
        <taxon>Actinomycetes</taxon>
        <taxon>Propionibacteriales</taxon>
        <taxon>Propionibacteriaceae</taxon>
        <taxon>Cutibacterium</taxon>
    </lineage>
</organism>
<protein>
    <submittedName>
        <fullName evidence="2">Uncharacterized protein</fullName>
    </submittedName>
</protein>
<accession>A0ABX9IAX5</accession>
<name>A0ABX9IAX5_9ACTN</name>
<feature type="compositionally biased region" description="Polar residues" evidence="1">
    <location>
        <begin position="61"/>
        <end position="70"/>
    </location>
</feature>
<proteinExistence type="predicted"/>
<sequence>MGDEAGFALAGTGAIREHGLIDRPTEDVARSLSNRPRPAAQQPSADSAKPPVRTQRHAEPLTTSCPNHHG</sequence>
<feature type="region of interest" description="Disordered" evidence="1">
    <location>
        <begin position="1"/>
        <end position="70"/>
    </location>
</feature>
<keyword evidence="3" id="KW-1185">Reference proteome</keyword>
<comment type="caution">
    <text evidence="2">The sequence shown here is derived from an EMBL/GenBank/DDBJ whole genome shotgun (WGS) entry which is preliminary data.</text>
</comment>
<feature type="compositionally biased region" description="Basic and acidic residues" evidence="1">
    <location>
        <begin position="15"/>
        <end position="29"/>
    </location>
</feature>
<gene>
    <name evidence="2" type="ORF">CP880_10575</name>
</gene>
<evidence type="ECO:0000313" key="2">
    <source>
        <dbReference type="EMBL" id="REB68320.1"/>
    </source>
</evidence>
<evidence type="ECO:0000313" key="3">
    <source>
        <dbReference type="Proteomes" id="UP000256324"/>
    </source>
</evidence>